<evidence type="ECO:0000313" key="2">
    <source>
        <dbReference type="Proteomes" id="UP001163321"/>
    </source>
</evidence>
<dbReference type="EMBL" id="CM047587">
    <property type="protein sequence ID" value="KAI9907312.1"/>
    <property type="molecule type" value="Genomic_DNA"/>
</dbReference>
<sequence length="139" mass="15470">MRFRAAGVTDADCCAVRNDCELFGPSMLARESSDAASWTDGSVAWSSSVSQSESWFADTETFSPHFDHQSPSLAHSRNPHHHVFHHGVDLDRLRLCLTPQIAVPRKRKTEPTRPNWIPNDIDALLPLVSLSETQGSTLF</sequence>
<accession>A0ACC0VLG3</accession>
<reference evidence="1 2" key="1">
    <citation type="journal article" date="2022" name="bioRxiv">
        <title>The genome of the oomycete Peronosclerospora sorghi, a cosmopolitan pathogen of maize and sorghum, is inflated with dispersed pseudogenes.</title>
        <authorList>
            <person name="Fletcher K."/>
            <person name="Martin F."/>
            <person name="Isakeit T."/>
            <person name="Cavanaugh K."/>
            <person name="Magill C."/>
            <person name="Michelmore R."/>
        </authorList>
    </citation>
    <scope>NUCLEOTIDE SEQUENCE [LARGE SCALE GENOMIC DNA]</scope>
    <source>
        <strain evidence="1">P6</strain>
    </source>
</reference>
<gene>
    <name evidence="1" type="ORF">PsorP6_016329</name>
</gene>
<keyword evidence="2" id="KW-1185">Reference proteome</keyword>
<organism evidence="1 2">
    <name type="scientific">Peronosclerospora sorghi</name>
    <dbReference type="NCBI Taxonomy" id="230839"/>
    <lineage>
        <taxon>Eukaryota</taxon>
        <taxon>Sar</taxon>
        <taxon>Stramenopiles</taxon>
        <taxon>Oomycota</taxon>
        <taxon>Peronosporomycetes</taxon>
        <taxon>Peronosporales</taxon>
        <taxon>Peronosporaceae</taxon>
        <taxon>Peronosclerospora</taxon>
    </lineage>
</organism>
<dbReference type="Proteomes" id="UP001163321">
    <property type="component" value="Chromosome 8"/>
</dbReference>
<comment type="caution">
    <text evidence="1">The sequence shown here is derived from an EMBL/GenBank/DDBJ whole genome shotgun (WGS) entry which is preliminary data.</text>
</comment>
<protein>
    <submittedName>
        <fullName evidence="1">Uncharacterized protein</fullName>
    </submittedName>
</protein>
<evidence type="ECO:0000313" key="1">
    <source>
        <dbReference type="EMBL" id="KAI9907312.1"/>
    </source>
</evidence>
<name>A0ACC0VLG3_9STRA</name>
<proteinExistence type="predicted"/>